<sequence length="31" mass="3232">AVILLILGIYWDNAGTGVNDSGNTVRGGRKT</sequence>
<protein>
    <submittedName>
        <fullName evidence="1">Uncharacterized protein</fullName>
    </submittedName>
</protein>
<gene>
    <name evidence="1" type="ORF">AFUS01_LOCUS14038</name>
</gene>
<dbReference type="Proteomes" id="UP000708208">
    <property type="component" value="Unassembled WGS sequence"/>
</dbReference>
<reference evidence="1" key="1">
    <citation type="submission" date="2021-06" db="EMBL/GenBank/DDBJ databases">
        <authorList>
            <person name="Hodson N. C."/>
            <person name="Mongue J. A."/>
            <person name="Jaron S. K."/>
        </authorList>
    </citation>
    <scope>NUCLEOTIDE SEQUENCE</scope>
</reference>
<comment type="caution">
    <text evidence="1">The sequence shown here is derived from an EMBL/GenBank/DDBJ whole genome shotgun (WGS) entry which is preliminary data.</text>
</comment>
<dbReference type="EMBL" id="CAJVCH010117027">
    <property type="protein sequence ID" value="CAG7725055.1"/>
    <property type="molecule type" value="Genomic_DNA"/>
</dbReference>
<organism evidence="1 2">
    <name type="scientific">Allacma fusca</name>
    <dbReference type="NCBI Taxonomy" id="39272"/>
    <lineage>
        <taxon>Eukaryota</taxon>
        <taxon>Metazoa</taxon>
        <taxon>Ecdysozoa</taxon>
        <taxon>Arthropoda</taxon>
        <taxon>Hexapoda</taxon>
        <taxon>Collembola</taxon>
        <taxon>Symphypleona</taxon>
        <taxon>Sminthuridae</taxon>
        <taxon>Allacma</taxon>
    </lineage>
</organism>
<evidence type="ECO:0000313" key="2">
    <source>
        <dbReference type="Proteomes" id="UP000708208"/>
    </source>
</evidence>
<keyword evidence="2" id="KW-1185">Reference proteome</keyword>
<evidence type="ECO:0000313" key="1">
    <source>
        <dbReference type="EMBL" id="CAG7725055.1"/>
    </source>
</evidence>
<name>A0A8J2JZW2_9HEXA</name>
<dbReference type="AlphaFoldDB" id="A0A8J2JZW2"/>
<accession>A0A8J2JZW2</accession>
<feature type="non-terminal residue" evidence="1">
    <location>
        <position position="1"/>
    </location>
</feature>
<proteinExistence type="predicted"/>